<organism evidence="1">
    <name type="scientific">Rhizophora mucronata</name>
    <name type="common">Asiatic mangrove</name>
    <dbReference type="NCBI Taxonomy" id="61149"/>
    <lineage>
        <taxon>Eukaryota</taxon>
        <taxon>Viridiplantae</taxon>
        <taxon>Streptophyta</taxon>
        <taxon>Embryophyta</taxon>
        <taxon>Tracheophyta</taxon>
        <taxon>Spermatophyta</taxon>
        <taxon>Magnoliopsida</taxon>
        <taxon>eudicotyledons</taxon>
        <taxon>Gunneridae</taxon>
        <taxon>Pentapetalae</taxon>
        <taxon>rosids</taxon>
        <taxon>fabids</taxon>
        <taxon>Malpighiales</taxon>
        <taxon>Rhizophoraceae</taxon>
        <taxon>Rhizophora</taxon>
    </lineage>
</organism>
<reference evidence="1" key="1">
    <citation type="submission" date="2018-02" db="EMBL/GenBank/DDBJ databases">
        <title>Rhizophora mucronata_Transcriptome.</title>
        <authorList>
            <person name="Meera S.P."/>
            <person name="Sreeshan A."/>
            <person name="Augustine A."/>
        </authorList>
    </citation>
    <scope>NUCLEOTIDE SEQUENCE</scope>
    <source>
        <tissue evidence="1">Leaf</tissue>
    </source>
</reference>
<accession>A0A2P2IHM8</accession>
<dbReference type="AlphaFoldDB" id="A0A2P2IHM8"/>
<name>A0A2P2IHM8_RHIMU</name>
<protein>
    <submittedName>
        <fullName evidence="1">Uncharacterized protein</fullName>
    </submittedName>
</protein>
<proteinExistence type="predicted"/>
<dbReference type="EMBL" id="GGEC01000194">
    <property type="protein sequence ID" value="MBW80677.1"/>
    <property type="molecule type" value="Transcribed_RNA"/>
</dbReference>
<sequence>MFLTVHTPNVEPWYTQPKYRTSKCRKRQ</sequence>
<evidence type="ECO:0000313" key="1">
    <source>
        <dbReference type="EMBL" id="MBW80677.1"/>
    </source>
</evidence>